<accession>A0A9W4SIC4</accession>
<evidence type="ECO:0000313" key="3">
    <source>
        <dbReference type="Proteomes" id="UP001153678"/>
    </source>
</evidence>
<gene>
    <name evidence="2" type="ORF">FWILDA_LOCUS4619</name>
</gene>
<protein>
    <submittedName>
        <fullName evidence="2">13370_t:CDS:1</fullName>
    </submittedName>
</protein>
<evidence type="ECO:0000313" key="2">
    <source>
        <dbReference type="EMBL" id="CAI2170511.1"/>
    </source>
</evidence>
<feature type="region of interest" description="Disordered" evidence="1">
    <location>
        <begin position="29"/>
        <end position="62"/>
    </location>
</feature>
<dbReference type="AlphaFoldDB" id="A0A9W4SIC4"/>
<proteinExistence type="predicted"/>
<sequence>MVNDSDAQNLRIDTSLNINSQLYNMRETSSPISSIGTPISSQIAGSPGSSNSPGSPNSINSDNHISEYFALRTSLGYVSGEYSSRISSDIIEEENLLRESWNSIDANTEMDDQTADQLINNLQSNYWHRNIKS</sequence>
<feature type="compositionally biased region" description="Low complexity" evidence="1">
    <location>
        <begin position="29"/>
        <end position="61"/>
    </location>
</feature>
<dbReference type="EMBL" id="CAMKVN010000708">
    <property type="protein sequence ID" value="CAI2170511.1"/>
    <property type="molecule type" value="Genomic_DNA"/>
</dbReference>
<comment type="caution">
    <text evidence="2">The sequence shown here is derived from an EMBL/GenBank/DDBJ whole genome shotgun (WGS) entry which is preliminary data.</text>
</comment>
<dbReference type="Proteomes" id="UP001153678">
    <property type="component" value="Unassembled WGS sequence"/>
</dbReference>
<name>A0A9W4SIC4_9GLOM</name>
<evidence type="ECO:0000256" key="1">
    <source>
        <dbReference type="SAM" id="MobiDB-lite"/>
    </source>
</evidence>
<reference evidence="2" key="1">
    <citation type="submission" date="2022-08" db="EMBL/GenBank/DDBJ databases">
        <authorList>
            <person name="Kallberg Y."/>
            <person name="Tangrot J."/>
            <person name="Rosling A."/>
        </authorList>
    </citation>
    <scope>NUCLEOTIDE SEQUENCE</scope>
    <source>
        <strain evidence="2">Wild A</strain>
    </source>
</reference>
<dbReference type="OrthoDB" id="10610109at2759"/>
<organism evidence="2 3">
    <name type="scientific">Funneliformis geosporum</name>
    <dbReference type="NCBI Taxonomy" id="1117311"/>
    <lineage>
        <taxon>Eukaryota</taxon>
        <taxon>Fungi</taxon>
        <taxon>Fungi incertae sedis</taxon>
        <taxon>Mucoromycota</taxon>
        <taxon>Glomeromycotina</taxon>
        <taxon>Glomeromycetes</taxon>
        <taxon>Glomerales</taxon>
        <taxon>Glomeraceae</taxon>
        <taxon>Funneliformis</taxon>
    </lineage>
</organism>
<keyword evidence="3" id="KW-1185">Reference proteome</keyword>